<name>A0A0K0G5M3_STRVS</name>
<evidence type="ECO:0000313" key="2">
    <source>
        <dbReference type="WBParaSite" id="SVE_2004400.1"/>
    </source>
</evidence>
<proteinExistence type="predicted"/>
<keyword evidence="1" id="KW-1185">Reference proteome</keyword>
<reference evidence="2" key="2">
    <citation type="submission" date="2015-08" db="UniProtKB">
        <authorList>
            <consortium name="WormBaseParasite"/>
        </authorList>
    </citation>
    <scope>IDENTIFICATION</scope>
</reference>
<protein>
    <submittedName>
        <fullName evidence="2">Ovule protein</fullName>
    </submittedName>
</protein>
<organism evidence="1 2">
    <name type="scientific">Strongyloides venezuelensis</name>
    <name type="common">Threadworm</name>
    <dbReference type="NCBI Taxonomy" id="75913"/>
    <lineage>
        <taxon>Eukaryota</taxon>
        <taxon>Metazoa</taxon>
        <taxon>Ecdysozoa</taxon>
        <taxon>Nematoda</taxon>
        <taxon>Chromadorea</taxon>
        <taxon>Rhabditida</taxon>
        <taxon>Tylenchina</taxon>
        <taxon>Panagrolaimomorpha</taxon>
        <taxon>Strongyloidoidea</taxon>
        <taxon>Strongyloididae</taxon>
        <taxon>Strongyloides</taxon>
    </lineage>
</organism>
<dbReference type="Proteomes" id="UP000035680">
    <property type="component" value="Unassembled WGS sequence"/>
</dbReference>
<dbReference type="WBParaSite" id="SVE_2004400.1">
    <property type="protein sequence ID" value="SVE_2004400.1"/>
    <property type="gene ID" value="SVE_2004400"/>
</dbReference>
<sequence length="76" mass="8668">MVEKEQTVPVATNTYFLDIVAIYSVSTVQVEKKCLLWPLVSIECQRKNTLVSQLTLNNYFGWISTFPLPNCGNKKN</sequence>
<accession>A0A0K0G5M3</accession>
<dbReference type="AlphaFoldDB" id="A0A0K0G5M3"/>
<reference evidence="1" key="1">
    <citation type="submission" date="2014-07" db="EMBL/GenBank/DDBJ databases">
        <authorList>
            <person name="Martin A.A"/>
            <person name="De Silva N."/>
        </authorList>
    </citation>
    <scope>NUCLEOTIDE SEQUENCE</scope>
</reference>
<evidence type="ECO:0000313" key="1">
    <source>
        <dbReference type="Proteomes" id="UP000035680"/>
    </source>
</evidence>